<evidence type="ECO:0000313" key="2">
    <source>
        <dbReference type="EMBL" id="RRT55133.1"/>
    </source>
</evidence>
<reference evidence="2 3" key="1">
    <citation type="journal article" date="2014" name="Agronomy (Basel)">
        <title>A Draft Genome Sequence for Ensete ventricosum, the Drought-Tolerant Tree Against Hunger.</title>
        <authorList>
            <person name="Harrison J."/>
            <person name="Moore K.A."/>
            <person name="Paszkiewicz K."/>
            <person name="Jones T."/>
            <person name="Grant M."/>
            <person name="Ambacheew D."/>
            <person name="Muzemil S."/>
            <person name="Studholme D.J."/>
        </authorList>
    </citation>
    <scope>NUCLEOTIDE SEQUENCE [LARGE SCALE GENOMIC DNA]</scope>
</reference>
<feature type="compositionally biased region" description="Basic and acidic residues" evidence="1">
    <location>
        <begin position="46"/>
        <end position="56"/>
    </location>
</feature>
<comment type="caution">
    <text evidence="2">The sequence shown here is derived from an EMBL/GenBank/DDBJ whole genome shotgun (WGS) entry which is preliminary data.</text>
</comment>
<feature type="region of interest" description="Disordered" evidence="1">
    <location>
        <begin position="124"/>
        <end position="159"/>
    </location>
</feature>
<gene>
    <name evidence="2" type="ORF">B296_00043857</name>
</gene>
<organism evidence="2 3">
    <name type="scientific">Ensete ventricosum</name>
    <name type="common">Abyssinian banana</name>
    <name type="synonym">Musa ensete</name>
    <dbReference type="NCBI Taxonomy" id="4639"/>
    <lineage>
        <taxon>Eukaryota</taxon>
        <taxon>Viridiplantae</taxon>
        <taxon>Streptophyta</taxon>
        <taxon>Embryophyta</taxon>
        <taxon>Tracheophyta</taxon>
        <taxon>Spermatophyta</taxon>
        <taxon>Magnoliopsida</taxon>
        <taxon>Liliopsida</taxon>
        <taxon>Zingiberales</taxon>
        <taxon>Musaceae</taxon>
        <taxon>Ensete</taxon>
    </lineage>
</organism>
<dbReference type="EMBL" id="AMZH03010234">
    <property type="protein sequence ID" value="RRT55133.1"/>
    <property type="molecule type" value="Genomic_DNA"/>
</dbReference>
<feature type="region of interest" description="Disordered" evidence="1">
    <location>
        <begin position="35"/>
        <end position="56"/>
    </location>
</feature>
<feature type="compositionally biased region" description="Polar residues" evidence="1">
    <location>
        <begin position="35"/>
        <end position="45"/>
    </location>
</feature>
<evidence type="ECO:0000313" key="3">
    <source>
        <dbReference type="Proteomes" id="UP000287651"/>
    </source>
</evidence>
<evidence type="ECO:0000256" key="1">
    <source>
        <dbReference type="SAM" id="MobiDB-lite"/>
    </source>
</evidence>
<dbReference type="AlphaFoldDB" id="A0A426YTS1"/>
<sequence>MALVDLIGAKLEALETCIEDKLHALFAEFILGRSPSPTRSQQSEIPNHKEKPLEKEECKIDLAPTRMRVDFPQWEDGDPTRWLSHVERYFLYHRTPEISMMDITAIYLEEMLYNGIIILSTPIESQHGGNSRAGSKAARRRGGQPRPAPMQSRPPMARP</sequence>
<dbReference type="Proteomes" id="UP000287651">
    <property type="component" value="Unassembled WGS sequence"/>
</dbReference>
<protein>
    <submittedName>
        <fullName evidence="2">Uncharacterized protein</fullName>
    </submittedName>
</protein>
<proteinExistence type="predicted"/>
<name>A0A426YTS1_ENSVE</name>
<accession>A0A426YTS1</accession>